<proteinExistence type="predicted"/>
<gene>
    <name evidence="1" type="ORF">EVA_02975</name>
</gene>
<sequence>MSQVGTHRHPGVGLSVRQSSLAVAEKRPGMASRNAGKLHKMERQFRIVPELAPAGLEQGEEPLVEFYIVGIGFTLVPNDTAKRIVLQGCNTALEEVTRFIGMALQRILRLLDILSGPLACPFLRMVIL</sequence>
<protein>
    <submittedName>
        <fullName evidence="1">Uncharacterized protein</fullName>
    </submittedName>
</protein>
<evidence type="ECO:0000313" key="1">
    <source>
        <dbReference type="EMBL" id="EJX08912.1"/>
    </source>
</evidence>
<comment type="caution">
    <text evidence="1">The sequence shown here is derived from an EMBL/GenBank/DDBJ whole genome shotgun (WGS) entry which is preliminary data.</text>
</comment>
<reference evidence="1" key="1">
    <citation type="journal article" date="2012" name="PLoS ONE">
        <title>Gene sets for utilization of primary and secondary nutrition supplies in the distal gut of endangered iberian lynx.</title>
        <authorList>
            <person name="Alcaide M."/>
            <person name="Messina E."/>
            <person name="Richter M."/>
            <person name="Bargiela R."/>
            <person name="Peplies J."/>
            <person name="Huws S.A."/>
            <person name="Newbold C.J."/>
            <person name="Golyshin P.N."/>
            <person name="Simon M.A."/>
            <person name="Lopez G."/>
            <person name="Yakimov M.M."/>
            <person name="Ferrer M."/>
        </authorList>
    </citation>
    <scope>NUCLEOTIDE SEQUENCE</scope>
</reference>
<organism evidence="1">
    <name type="scientific">gut metagenome</name>
    <dbReference type="NCBI Taxonomy" id="749906"/>
    <lineage>
        <taxon>unclassified sequences</taxon>
        <taxon>metagenomes</taxon>
        <taxon>organismal metagenomes</taxon>
    </lineage>
</organism>
<dbReference type="AlphaFoldDB" id="J9GLV7"/>
<name>J9GLV7_9ZZZZ</name>
<dbReference type="EMBL" id="AMCI01000508">
    <property type="protein sequence ID" value="EJX08912.1"/>
    <property type="molecule type" value="Genomic_DNA"/>
</dbReference>
<accession>J9GLV7</accession>